<protein>
    <submittedName>
        <fullName evidence="2">Uncharacterized protein</fullName>
    </submittedName>
</protein>
<evidence type="ECO:0000313" key="2">
    <source>
        <dbReference type="EMBL" id="PXY40479.1"/>
    </source>
</evidence>
<dbReference type="AlphaFoldDB" id="A0A2V4BNC6"/>
<dbReference type="EMBL" id="QJHK01000010">
    <property type="protein sequence ID" value="PXY40479.1"/>
    <property type="molecule type" value="Genomic_DNA"/>
</dbReference>
<keyword evidence="1" id="KW-1133">Transmembrane helix</keyword>
<comment type="caution">
    <text evidence="2">The sequence shown here is derived from an EMBL/GenBank/DDBJ whole genome shotgun (WGS) entry which is preliminary data.</text>
</comment>
<evidence type="ECO:0000313" key="3">
    <source>
        <dbReference type="Proteomes" id="UP000247903"/>
    </source>
</evidence>
<dbReference type="OrthoDB" id="1191211at2"/>
<keyword evidence="3" id="KW-1185">Reference proteome</keyword>
<dbReference type="RefSeq" id="WP_110307034.1">
    <property type="nucleotide sequence ID" value="NZ_QJHK01000010.1"/>
</dbReference>
<proteinExistence type="predicted"/>
<sequence length="211" mass="25168">MEILLVLIVLFFGFFIYVIFWIFKNPLRRKTALIASGTIASLLVMYNLFFVDHSMKFIQSKVYPNLYLVENEIKDRDSLNKLIKQMVIKKMNSEFIGREEKYKSKYQYTPDSPSRTDLYYFLNFYTYFEGWGTNPFGEAGTAYFIENEEDPGGFSSEELDHYRKYKIAEFYIRFCEKDTVNYIGILKYYRNDEITKTDTIINKCGRTQIEN</sequence>
<feature type="transmembrane region" description="Helical" evidence="1">
    <location>
        <begin position="6"/>
        <end position="23"/>
    </location>
</feature>
<organism evidence="2 3">
    <name type="scientific">Flavobacterium cheongpyeongense</name>
    <dbReference type="NCBI Taxonomy" id="2212651"/>
    <lineage>
        <taxon>Bacteria</taxon>
        <taxon>Pseudomonadati</taxon>
        <taxon>Bacteroidota</taxon>
        <taxon>Flavobacteriia</taxon>
        <taxon>Flavobacteriales</taxon>
        <taxon>Flavobacteriaceae</taxon>
        <taxon>Flavobacterium</taxon>
    </lineage>
</organism>
<keyword evidence="1" id="KW-0812">Transmembrane</keyword>
<reference evidence="2 3" key="1">
    <citation type="submission" date="2018-05" db="EMBL/GenBank/DDBJ databases">
        <title>Flavobacterium sp. strain IMCC34759, incomplete genome.</title>
        <authorList>
            <person name="Joung Y."/>
            <person name="Cho J."/>
        </authorList>
    </citation>
    <scope>NUCLEOTIDE SEQUENCE [LARGE SCALE GENOMIC DNA]</scope>
    <source>
        <strain evidence="2 3">IMCC34759</strain>
    </source>
</reference>
<dbReference type="Proteomes" id="UP000247903">
    <property type="component" value="Unassembled WGS sequence"/>
</dbReference>
<evidence type="ECO:0000256" key="1">
    <source>
        <dbReference type="SAM" id="Phobius"/>
    </source>
</evidence>
<keyword evidence="1" id="KW-0472">Membrane</keyword>
<feature type="transmembrane region" description="Helical" evidence="1">
    <location>
        <begin position="32"/>
        <end position="51"/>
    </location>
</feature>
<gene>
    <name evidence="2" type="ORF">DMB65_12815</name>
</gene>
<name>A0A2V4BNC6_9FLAO</name>
<accession>A0A2V4BNC6</accession>